<dbReference type="InterPro" id="IPR001820">
    <property type="entry name" value="TIMP"/>
</dbReference>
<feature type="signal peptide" evidence="8">
    <location>
        <begin position="1"/>
        <end position="25"/>
    </location>
</feature>
<dbReference type="Pfam" id="PF00965">
    <property type="entry name" value="TIMP"/>
    <property type="match status" value="1"/>
</dbReference>
<feature type="chain" id="PRO_5029712396" description="NTR domain-containing protein" evidence="8">
    <location>
        <begin position="26"/>
        <end position="246"/>
    </location>
</feature>
<dbReference type="GO" id="GO:0002020">
    <property type="term" value="F:protease binding"/>
    <property type="evidence" value="ECO:0007669"/>
    <property type="project" value="TreeGrafter"/>
</dbReference>
<keyword evidence="8" id="KW-0732">Signal</keyword>
<evidence type="ECO:0000256" key="2">
    <source>
        <dbReference type="ARBA" id="ARBA00022525"/>
    </source>
</evidence>
<proteinExistence type="predicted"/>
<dbReference type="PANTHER" id="PTHR11844:SF25">
    <property type="entry name" value="NTR DOMAIN-CONTAINING PROTEIN"/>
    <property type="match status" value="1"/>
</dbReference>
<keyword evidence="2" id="KW-0964">Secreted</keyword>
<dbReference type="Gene3D" id="2.40.50.120">
    <property type="match status" value="1"/>
</dbReference>
<dbReference type="InterPro" id="IPR008993">
    <property type="entry name" value="TIMP-like_OB-fold"/>
</dbReference>
<evidence type="ECO:0000256" key="4">
    <source>
        <dbReference type="ARBA" id="ARBA00022833"/>
    </source>
</evidence>
<feature type="disulfide bond" evidence="7">
    <location>
        <begin position="182"/>
        <end position="188"/>
    </location>
</feature>
<dbReference type="InterPro" id="IPR001134">
    <property type="entry name" value="Netrin_domain"/>
</dbReference>
<dbReference type="OrthoDB" id="6041373at2759"/>
<dbReference type="CDD" id="cd03577">
    <property type="entry name" value="NTR_TIMP_like"/>
    <property type="match status" value="1"/>
</dbReference>
<feature type="disulfide bond" evidence="7">
    <location>
        <begin position="33"/>
        <end position="125"/>
    </location>
</feature>
<dbReference type="GO" id="GO:0046872">
    <property type="term" value="F:metal ion binding"/>
    <property type="evidence" value="ECO:0007669"/>
    <property type="project" value="UniProtKB-KW"/>
</dbReference>
<feature type="disulfide bond" evidence="7">
    <location>
        <begin position="45"/>
        <end position="175"/>
    </location>
</feature>
<evidence type="ECO:0000256" key="7">
    <source>
        <dbReference type="PIRSR" id="PIRSR601820-3"/>
    </source>
</evidence>
<feature type="binding site" evidence="6">
    <location>
        <position position="33"/>
    </location>
    <ligand>
        <name>Zn(2+)</name>
        <dbReference type="ChEBI" id="CHEBI:29105"/>
        <note>ligand shared with metalloproteinase partner</note>
    </ligand>
</feature>
<organism evidence="10 11">
    <name type="scientific">Clytia hemisphaerica</name>
    <dbReference type="NCBI Taxonomy" id="252671"/>
    <lineage>
        <taxon>Eukaryota</taxon>
        <taxon>Metazoa</taxon>
        <taxon>Cnidaria</taxon>
        <taxon>Hydrozoa</taxon>
        <taxon>Hydroidolina</taxon>
        <taxon>Leptothecata</taxon>
        <taxon>Obeliida</taxon>
        <taxon>Clytiidae</taxon>
        <taxon>Clytia</taxon>
    </lineage>
</organism>
<evidence type="ECO:0000259" key="9">
    <source>
        <dbReference type="PROSITE" id="PS50189"/>
    </source>
</evidence>
<sequence>MFGIYLKTALLKLTWIFCLVWHLIGEPLLNDVCTCMPIHPQQAFCDSDFVIRVKVKKKLNETRWNQLLIERQSKSFGQTRPKYEVQIQTIWKGEPLIIKAAQNDRDTKVINIRIDSVIYTSLDKCSLNLSTGKKYILSGNVINNKLYVTKCHWHLEWNFESKRIRRRLRRAEFHCRCLIEPCFTNTSCNSQQNRYTCHWPIKFDPRDCQFRTCQYEAGGCRWSSYIEMDVCKNVRGVHRLKYPSHF</sequence>
<dbReference type="GO" id="GO:0031012">
    <property type="term" value="C:extracellular matrix"/>
    <property type="evidence" value="ECO:0007669"/>
    <property type="project" value="TreeGrafter"/>
</dbReference>
<dbReference type="InterPro" id="IPR030490">
    <property type="entry name" value="TIMP_CS"/>
</dbReference>
<dbReference type="AlphaFoldDB" id="A0A7M5WRJ6"/>
<evidence type="ECO:0000313" key="10">
    <source>
        <dbReference type="EnsemblMetazoa" id="CLYHEMP006299.1"/>
    </source>
</evidence>
<keyword evidence="3 6" id="KW-0479">Metal-binding</keyword>
<accession>A0A7M5WRJ6</accession>
<dbReference type="GO" id="GO:0008191">
    <property type="term" value="F:metalloendopeptidase inhibitor activity"/>
    <property type="evidence" value="ECO:0007669"/>
    <property type="project" value="InterPro"/>
</dbReference>
<reference evidence="10" key="1">
    <citation type="submission" date="2021-01" db="UniProtKB">
        <authorList>
            <consortium name="EnsemblMetazoa"/>
        </authorList>
    </citation>
    <scope>IDENTIFICATION</scope>
</reference>
<name>A0A7M5WRJ6_9CNID</name>
<dbReference type="Proteomes" id="UP000594262">
    <property type="component" value="Unplaced"/>
</dbReference>
<dbReference type="PANTHER" id="PTHR11844">
    <property type="entry name" value="METALLOPROTEASE INHIBITOR"/>
    <property type="match status" value="1"/>
</dbReference>
<evidence type="ECO:0000313" key="11">
    <source>
        <dbReference type="Proteomes" id="UP000594262"/>
    </source>
</evidence>
<feature type="domain" description="NTR" evidence="9">
    <location>
        <begin position="33"/>
        <end position="177"/>
    </location>
</feature>
<comment type="subcellular location">
    <subcellularLocation>
        <location evidence="1">Secreted</location>
    </subcellularLocation>
</comment>
<evidence type="ECO:0000256" key="6">
    <source>
        <dbReference type="PIRSR" id="PIRSR601820-1"/>
    </source>
</evidence>
<dbReference type="GO" id="GO:0051045">
    <property type="term" value="P:negative regulation of membrane protein ectodomain proteolysis"/>
    <property type="evidence" value="ECO:0007669"/>
    <property type="project" value="TreeGrafter"/>
</dbReference>
<evidence type="ECO:0000256" key="8">
    <source>
        <dbReference type="SAM" id="SignalP"/>
    </source>
</evidence>
<dbReference type="PROSITE" id="PS50189">
    <property type="entry name" value="NTR"/>
    <property type="match status" value="1"/>
</dbReference>
<dbReference type="SUPFAM" id="SSF50242">
    <property type="entry name" value="TIMP-like"/>
    <property type="match status" value="1"/>
</dbReference>
<keyword evidence="4 6" id="KW-0862">Zinc</keyword>
<evidence type="ECO:0000256" key="5">
    <source>
        <dbReference type="ARBA" id="ARBA00023157"/>
    </source>
</evidence>
<keyword evidence="5 7" id="KW-1015">Disulfide bond</keyword>
<evidence type="ECO:0000256" key="1">
    <source>
        <dbReference type="ARBA" id="ARBA00004613"/>
    </source>
</evidence>
<keyword evidence="11" id="KW-1185">Reference proteome</keyword>
<evidence type="ECO:0000256" key="3">
    <source>
        <dbReference type="ARBA" id="ARBA00022723"/>
    </source>
</evidence>
<dbReference type="GO" id="GO:0005615">
    <property type="term" value="C:extracellular space"/>
    <property type="evidence" value="ECO:0007669"/>
    <property type="project" value="TreeGrafter"/>
</dbReference>
<dbReference type="PROSITE" id="PS00288">
    <property type="entry name" value="TIMP"/>
    <property type="match status" value="1"/>
</dbReference>
<protein>
    <recommendedName>
        <fullName evidence="9">NTR domain-containing protein</fullName>
    </recommendedName>
</protein>
<feature type="disulfide bond" evidence="7">
    <location>
        <begin position="35"/>
        <end position="151"/>
    </location>
</feature>
<dbReference type="SMART" id="SM00206">
    <property type="entry name" value="NTR"/>
    <property type="match status" value="1"/>
</dbReference>
<dbReference type="EnsemblMetazoa" id="CLYHEMT006299.1">
    <property type="protein sequence ID" value="CLYHEMP006299.1"/>
    <property type="gene ID" value="CLYHEMG006299"/>
</dbReference>